<feature type="region of interest" description="Disordered" evidence="1">
    <location>
        <begin position="1"/>
        <end position="20"/>
    </location>
</feature>
<protein>
    <submittedName>
        <fullName evidence="2">Uncharacterized protein</fullName>
    </submittedName>
</protein>
<sequence>RDEAMDVDDCDAPDDEPLQNSTKKKNIYACDVGQCCTAEFGKFGNYINHILIGKHRCTIENLSLKDTAMKMYHSKLEEVENR</sequence>
<reference evidence="2" key="1">
    <citation type="submission" date="2021-02" db="EMBL/GenBank/DDBJ databases">
        <authorList>
            <person name="Nowell W R."/>
        </authorList>
    </citation>
    <scope>NUCLEOTIDE SEQUENCE</scope>
</reference>
<name>A0A816PQ23_9BILA</name>
<dbReference type="Proteomes" id="UP000663856">
    <property type="component" value="Unassembled WGS sequence"/>
</dbReference>
<dbReference type="AlphaFoldDB" id="A0A816PQ23"/>
<evidence type="ECO:0000313" key="2">
    <source>
        <dbReference type="EMBL" id="CAF2051551.1"/>
    </source>
</evidence>
<evidence type="ECO:0000313" key="3">
    <source>
        <dbReference type="Proteomes" id="UP000663856"/>
    </source>
</evidence>
<dbReference type="EMBL" id="CAJNRF010003532">
    <property type="protein sequence ID" value="CAF2051551.1"/>
    <property type="molecule type" value="Genomic_DNA"/>
</dbReference>
<gene>
    <name evidence="2" type="ORF">WKI299_LOCUS10238</name>
</gene>
<proteinExistence type="predicted"/>
<evidence type="ECO:0000256" key="1">
    <source>
        <dbReference type="SAM" id="MobiDB-lite"/>
    </source>
</evidence>
<feature type="non-terminal residue" evidence="2">
    <location>
        <position position="1"/>
    </location>
</feature>
<accession>A0A816PQ23</accession>
<feature type="compositionally biased region" description="Acidic residues" evidence="1">
    <location>
        <begin position="1"/>
        <end position="17"/>
    </location>
</feature>
<comment type="caution">
    <text evidence="2">The sequence shown here is derived from an EMBL/GenBank/DDBJ whole genome shotgun (WGS) entry which is preliminary data.</text>
</comment>
<organism evidence="2 3">
    <name type="scientific">Rotaria magnacalcarata</name>
    <dbReference type="NCBI Taxonomy" id="392030"/>
    <lineage>
        <taxon>Eukaryota</taxon>
        <taxon>Metazoa</taxon>
        <taxon>Spiralia</taxon>
        <taxon>Gnathifera</taxon>
        <taxon>Rotifera</taxon>
        <taxon>Eurotatoria</taxon>
        <taxon>Bdelloidea</taxon>
        <taxon>Philodinida</taxon>
        <taxon>Philodinidae</taxon>
        <taxon>Rotaria</taxon>
    </lineage>
</organism>